<proteinExistence type="predicted"/>
<evidence type="ECO:0000256" key="1">
    <source>
        <dbReference type="SAM" id="SignalP"/>
    </source>
</evidence>
<evidence type="ECO:0000313" key="2">
    <source>
        <dbReference type="EMBL" id="MFD2416796.1"/>
    </source>
</evidence>
<name>A0ABW5FVR4_9PSEU</name>
<gene>
    <name evidence="2" type="ORF">ACFSXZ_10730</name>
</gene>
<organism evidence="2 3">
    <name type="scientific">Amycolatopsis pigmentata</name>
    <dbReference type="NCBI Taxonomy" id="450801"/>
    <lineage>
        <taxon>Bacteria</taxon>
        <taxon>Bacillati</taxon>
        <taxon>Actinomycetota</taxon>
        <taxon>Actinomycetes</taxon>
        <taxon>Pseudonocardiales</taxon>
        <taxon>Pseudonocardiaceae</taxon>
        <taxon>Amycolatopsis</taxon>
    </lineage>
</organism>
<dbReference type="Pfam" id="PF10901">
    <property type="entry name" value="DUF2690"/>
    <property type="match status" value="1"/>
</dbReference>
<comment type="caution">
    <text evidence="2">The sequence shown here is derived from an EMBL/GenBank/DDBJ whole genome shotgun (WGS) entry which is preliminary data.</text>
</comment>
<dbReference type="Proteomes" id="UP001597417">
    <property type="component" value="Unassembled WGS sequence"/>
</dbReference>
<dbReference type="EMBL" id="JBHUKR010000006">
    <property type="protein sequence ID" value="MFD2416796.1"/>
    <property type="molecule type" value="Genomic_DNA"/>
</dbReference>
<reference evidence="3" key="1">
    <citation type="journal article" date="2019" name="Int. J. Syst. Evol. Microbiol.">
        <title>The Global Catalogue of Microorganisms (GCM) 10K type strain sequencing project: providing services to taxonomists for standard genome sequencing and annotation.</title>
        <authorList>
            <consortium name="The Broad Institute Genomics Platform"/>
            <consortium name="The Broad Institute Genome Sequencing Center for Infectious Disease"/>
            <person name="Wu L."/>
            <person name="Ma J."/>
        </authorList>
    </citation>
    <scope>NUCLEOTIDE SEQUENCE [LARGE SCALE GENOMIC DNA]</scope>
    <source>
        <strain evidence="3">CGMCC 4.7645</strain>
    </source>
</reference>
<evidence type="ECO:0000313" key="3">
    <source>
        <dbReference type="Proteomes" id="UP001597417"/>
    </source>
</evidence>
<feature type="signal peptide" evidence="1">
    <location>
        <begin position="1"/>
        <end position="27"/>
    </location>
</feature>
<sequence>MRRTRLAAAAGTISLGIALSLTGTAHAAPPAPAQTCHDTPSDRPDLKTANCDSQDPVAGGCSADASTVPGFTRSYSWGTIELRWSPSCQTNWTRFTAGYSAVWDISVERQQTKTQKHLRVNNVVNVAGGGQWYTDMVYAPGPAQACTNDVSSDNGACTGYTS</sequence>
<accession>A0ABW5FVR4</accession>
<keyword evidence="3" id="KW-1185">Reference proteome</keyword>
<keyword evidence="1" id="KW-0732">Signal</keyword>
<dbReference type="InterPro" id="IPR021224">
    <property type="entry name" value="DUF2690"/>
</dbReference>
<dbReference type="RefSeq" id="WP_378263910.1">
    <property type="nucleotide sequence ID" value="NZ_JBHUKR010000006.1"/>
</dbReference>
<feature type="chain" id="PRO_5047266507" evidence="1">
    <location>
        <begin position="28"/>
        <end position="162"/>
    </location>
</feature>
<protein>
    <submittedName>
        <fullName evidence="2">DUF2690 domain-containing protein</fullName>
    </submittedName>
</protein>